<evidence type="ECO:0000313" key="2">
    <source>
        <dbReference type="Proteomes" id="UP000189137"/>
    </source>
</evidence>
<sequence length="77" mass="8876">MKNQTELTKEDIKNTLVALNIIKNTCEKSKHCKNCPLGYMDSIDEHNCMLYKLSKNGLLPVDWNIKEVPRLLDTTII</sequence>
<accession>A0A9X8WRU1</accession>
<protein>
    <submittedName>
        <fullName evidence="1">Uncharacterized protein</fullName>
    </submittedName>
</protein>
<gene>
    <name evidence="1" type="ORF">SAMEA3375112_03362</name>
</gene>
<dbReference type="Proteomes" id="UP000189137">
    <property type="component" value="Unassembled WGS sequence"/>
</dbReference>
<name>A0A9X8WRU1_CLODI</name>
<dbReference type="EMBL" id="FUPS01000014">
    <property type="protein sequence ID" value="SJS99161.1"/>
    <property type="molecule type" value="Genomic_DNA"/>
</dbReference>
<dbReference type="RefSeq" id="WP_021402177.1">
    <property type="nucleotide sequence ID" value="NZ_CP149699.1"/>
</dbReference>
<comment type="caution">
    <text evidence="1">The sequence shown here is derived from an EMBL/GenBank/DDBJ whole genome shotgun (WGS) entry which is preliminary data.</text>
</comment>
<dbReference type="AlphaFoldDB" id="A0A9X8WRU1"/>
<reference evidence="1 2" key="1">
    <citation type="submission" date="2017-02" db="EMBL/GenBank/DDBJ databases">
        <authorList>
            <consortium name="Pathogen Informatics"/>
        </authorList>
    </citation>
    <scope>NUCLEOTIDE SEQUENCE [LARGE SCALE GENOMIC DNA]</scope>
    <source>
        <strain evidence="1 2">VRECD0157</strain>
    </source>
</reference>
<organism evidence="1 2">
    <name type="scientific">Clostridioides difficile</name>
    <name type="common">Peptoclostridium difficile</name>
    <dbReference type="NCBI Taxonomy" id="1496"/>
    <lineage>
        <taxon>Bacteria</taxon>
        <taxon>Bacillati</taxon>
        <taxon>Bacillota</taxon>
        <taxon>Clostridia</taxon>
        <taxon>Peptostreptococcales</taxon>
        <taxon>Peptostreptococcaceae</taxon>
        <taxon>Clostridioides</taxon>
    </lineage>
</organism>
<proteinExistence type="predicted"/>
<evidence type="ECO:0000313" key="1">
    <source>
        <dbReference type="EMBL" id="SJS99161.1"/>
    </source>
</evidence>